<organism evidence="3 4">
    <name type="scientific">Gymnopus androsaceus JB14</name>
    <dbReference type="NCBI Taxonomy" id="1447944"/>
    <lineage>
        <taxon>Eukaryota</taxon>
        <taxon>Fungi</taxon>
        <taxon>Dikarya</taxon>
        <taxon>Basidiomycota</taxon>
        <taxon>Agaricomycotina</taxon>
        <taxon>Agaricomycetes</taxon>
        <taxon>Agaricomycetidae</taxon>
        <taxon>Agaricales</taxon>
        <taxon>Marasmiineae</taxon>
        <taxon>Omphalotaceae</taxon>
        <taxon>Gymnopus</taxon>
    </lineage>
</organism>
<accession>A0A6A4GR99</accession>
<feature type="region of interest" description="Disordered" evidence="1">
    <location>
        <begin position="1"/>
        <end position="52"/>
    </location>
</feature>
<dbReference type="Pfam" id="PF23152">
    <property type="entry name" value="GDH_2nd"/>
    <property type="match status" value="1"/>
</dbReference>
<dbReference type="InterPro" id="IPR056365">
    <property type="entry name" value="NAD-GDH_2nd"/>
</dbReference>
<evidence type="ECO:0000256" key="1">
    <source>
        <dbReference type="SAM" id="MobiDB-lite"/>
    </source>
</evidence>
<evidence type="ECO:0000313" key="4">
    <source>
        <dbReference type="Proteomes" id="UP000799118"/>
    </source>
</evidence>
<protein>
    <recommendedName>
        <fullName evidence="2">NAD-specific glutamate dehydrogenase second domain-containing protein</fullName>
    </recommendedName>
</protein>
<dbReference type="EMBL" id="ML769757">
    <property type="protein sequence ID" value="KAE9388178.1"/>
    <property type="molecule type" value="Genomic_DNA"/>
</dbReference>
<sequence length="266" mass="29469">MVHYPASDHATGLMPTHASKPSNPSPMKSSTTNSAAESPKNTPSKSSNPSYVRVEQCVFPDTPATKDEEGRTNINSVSDKGFLEKASENMLEINQKQWYGPVMEVFEVKGSRERRLVIGALSNLYHFYSLYSARKYVEQFSNSVTIISLYLNPIPNSNTLPIEHSIFQVMKEASLLFCLPKNPFFLPSAPGTHAVQEAMYAYCSWIFAQHFCNRLSLAYAIVDLLIPGKTPGIKETLVFPSFPHVTTAALDSSGGVNNWARLVIIT</sequence>
<gene>
    <name evidence="3" type="ORF">BT96DRAFT_1004431</name>
</gene>
<feature type="compositionally biased region" description="Low complexity" evidence="1">
    <location>
        <begin position="19"/>
        <end position="50"/>
    </location>
</feature>
<keyword evidence="4" id="KW-1185">Reference proteome</keyword>
<name>A0A6A4GR99_9AGAR</name>
<evidence type="ECO:0000313" key="3">
    <source>
        <dbReference type="EMBL" id="KAE9388178.1"/>
    </source>
</evidence>
<dbReference type="OrthoDB" id="2994597at2759"/>
<proteinExistence type="predicted"/>
<reference evidence="3" key="1">
    <citation type="journal article" date="2019" name="Environ. Microbiol.">
        <title>Fungal ecological strategies reflected in gene transcription - a case study of two litter decomposers.</title>
        <authorList>
            <person name="Barbi F."/>
            <person name="Kohler A."/>
            <person name="Barry K."/>
            <person name="Baskaran P."/>
            <person name="Daum C."/>
            <person name="Fauchery L."/>
            <person name="Ihrmark K."/>
            <person name="Kuo A."/>
            <person name="LaButti K."/>
            <person name="Lipzen A."/>
            <person name="Morin E."/>
            <person name="Grigoriev I.V."/>
            <person name="Henrissat B."/>
            <person name="Lindahl B."/>
            <person name="Martin F."/>
        </authorList>
    </citation>
    <scope>NUCLEOTIDE SEQUENCE</scope>
    <source>
        <strain evidence="3">JB14</strain>
    </source>
</reference>
<dbReference type="Proteomes" id="UP000799118">
    <property type="component" value="Unassembled WGS sequence"/>
</dbReference>
<feature type="domain" description="NAD-specific glutamate dehydrogenase second" evidence="2">
    <location>
        <begin position="51"/>
        <end position="185"/>
    </location>
</feature>
<dbReference type="AlphaFoldDB" id="A0A6A4GR99"/>
<evidence type="ECO:0000259" key="2">
    <source>
        <dbReference type="Pfam" id="PF23152"/>
    </source>
</evidence>